<sequence>MHCPVCGEIYKNDDVVLLDEGNGTTHRKCYNKNSEQIKDVGSYREITNKYDFFESVRTP</sequence>
<dbReference type="EMBL" id="BMNQ01000029">
    <property type="protein sequence ID" value="GGJ98555.1"/>
    <property type="molecule type" value="Genomic_DNA"/>
</dbReference>
<accession>A0A917PXZ6</accession>
<proteinExistence type="predicted"/>
<name>A0A917PXZ6_9BACI</name>
<reference evidence="1" key="2">
    <citation type="submission" date="2020-09" db="EMBL/GenBank/DDBJ databases">
        <authorList>
            <person name="Sun Q."/>
            <person name="Ohkuma M."/>
        </authorList>
    </citation>
    <scope>NUCLEOTIDE SEQUENCE</scope>
    <source>
        <strain evidence="1">JCM 12580</strain>
    </source>
</reference>
<keyword evidence="2" id="KW-1185">Reference proteome</keyword>
<evidence type="ECO:0000313" key="2">
    <source>
        <dbReference type="Proteomes" id="UP000658382"/>
    </source>
</evidence>
<reference evidence="1" key="1">
    <citation type="journal article" date="2014" name="Int. J. Syst. Evol. Microbiol.">
        <title>Complete genome sequence of Corynebacterium casei LMG S-19264T (=DSM 44701T), isolated from a smear-ripened cheese.</title>
        <authorList>
            <consortium name="US DOE Joint Genome Institute (JGI-PGF)"/>
            <person name="Walter F."/>
            <person name="Albersmeier A."/>
            <person name="Kalinowski J."/>
            <person name="Ruckert C."/>
        </authorList>
    </citation>
    <scope>NUCLEOTIDE SEQUENCE</scope>
    <source>
        <strain evidence="1">JCM 12580</strain>
    </source>
</reference>
<protein>
    <submittedName>
        <fullName evidence="1">Uncharacterized protein</fullName>
    </submittedName>
</protein>
<organism evidence="1 2">
    <name type="scientific">Lentibacillus kapialis</name>
    <dbReference type="NCBI Taxonomy" id="340214"/>
    <lineage>
        <taxon>Bacteria</taxon>
        <taxon>Bacillati</taxon>
        <taxon>Bacillota</taxon>
        <taxon>Bacilli</taxon>
        <taxon>Bacillales</taxon>
        <taxon>Bacillaceae</taxon>
        <taxon>Lentibacillus</taxon>
    </lineage>
</organism>
<dbReference type="AlphaFoldDB" id="A0A917PXZ6"/>
<dbReference type="Proteomes" id="UP000658382">
    <property type="component" value="Unassembled WGS sequence"/>
</dbReference>
<evidence type="ECO:0000313" key="1">
    <source>
        <dbReference type="EMBL" id="GGJ98555.1"/>
    </source>
</evidence>
<gene>
    <name evidence="1" type="ORF">GCM10007063_21060</name>
</gene>
<comment type="caution">
    <text evidence="1">The sequence shown here is derived from an EMBL/GenBank/DDBJ whole genome shotgun (WGS) entry which is preliminary data.</text>
</comment>